<feature type="compositionally biased region" description="Pro residues" evidence="1">
    <location>
        <begin position="162"/>
        <end position="172"/>
    </location>
</feature>
<feature type="region of interest" description="Disordered" evidence="1">
    <location>
        <begin position="1"/>
        <end position="176"/>
    </location>
</feature>
<feature type="compositionally biased region" description="Low complexity" evidence="1">
    <location>
        <begin position="140"/>
        <end position="149"/>
    </location>
</feature>
<dbReference type="NCBIfam" id="TIGR01571">
    <property type="entry name" value="A_thal_Cys_rich"/>
    <property type="match status" value="1"/>
</dbReference>
<gene>
    <name evidence="2" type="ORF">C5167_005600</name>
</gene>
<protein>
    <submittedName>
        <fullName evidence="2">Uncharacterized protein</fullName>
    </submittedName>
</protein>
<feature type="compositionally biased region" description="Polar residues" evidence="1">
    <location>
        <begin position="89"/>
        <end position="114"/>
    </location>
</feature>
<dbReference type="PANTHER" id="PTHR15907">
    <property type="entry name" value="DUF614 FAMILY PROTEIN-RELATED"/>
    <property type="match status" value="1"/>
</dbReference>
<proteinExistence type="predicted"/>
<organism evidence="2 3">
    <name type="scientific">Papaver somniferum</name>
    <name type="common">Opium poppy</name>
    <dbReference type="NCBI Taxonomy" id="3469"/>
    <lineage>
        <taxon>Eukaryota</taxon>
        <taxon>Viridiplantae</taxon>
        <taxon>Streptophyta</taxon>
        <taxon>Embryophyta</taxon>
        <taxon>Tracheophyta</taxon>
        <taxon>Spermatophyta</taxon>
        <taxon>Magnoliopsida</taxon>
        <taxon>Ranunculales</taxon>
        <taxon>Papaveraceae</taxon>
        <taxon>Papaveroideae</taxon>
        <taxon>Papaver</taxon>
    </lineage>
</organism>
<dbReference type="AlphaFoldDB" id="A0A4Y7JCP5"/>
<reference evidence="2 3" key="1">
    <citation type="journal article" date="2018" name="Science">
        <title>The opium poppy genome and morphinan production.</title>
        <authorList>
            <person name="Guo L."/>
            <person name="Winzer T."/>
            <person name="Yang X."/>
            <person name="Li Y."/>
            <person name="Ning Z."/>
            <person name="He Z."/>
            <person name="Teodor R."/>
            <person name="Lu Y."/>
            <person name="Bowser T.A."/>
            <person name="Graham I.A."/>
            <person name="Ye K."/>
        </authorList>
    </citation>
    <scope>NUCLEOTIDE SEQUENCE [LARGE SCALE GENOMIC DNA]</scope>
    <source>
        <strain evidence="3">cv. HN1</strain>
        <tissue evidence="2">Leaves</tissue>
    </source>
</reference>
<sequence length="387" mass="42565">MGNPADFANSSDDLKKPGHVDEQSEMPETDYPTGDETSHPQAENYPPAAPSGAGSSVYSGTQGVPIHQQQNAQPYPPKQAYAPPQNQQMNNPSYQPHPQQQAYPSSIHNYNQGAKSPLPQQPAYSQQAYPQMQTPPPTGPYQQGQPSYPVAGVPIQSQPMYPNKPAPVPTPNYHPNAALRPGTNAWTTGLFDCMEDPNNALVTFAAPCVTFGQIAEIVDEGQTTCSTSGIIYSAILFFTAAPCLISCGYRSKLRSKYDLVEVPAADWMTHVFFEWCALCQEYRELKNRGYDPAIGYAGCSKKKASGRVVCFCYTRLIMRMAWKSNEAPGYAAAATTASTDGPSNVSKYDWMKMAIEEAIKRKDDDRELFQLLKFDAFSNLISYSYLS</sequence>
<accession>A0A4Y7JCP5</accession>
<feature type="compositionally biased region" description="Low complexity" evidence="1">
    <location>
        <begin position="116"/>
        <end position="132"/>
    </location>
</feature>
<name>A0A4Y7JCP5_PAPSO</name>
<dbReference type="Gramene" id="RZC58296">
    <property type="protein sequence ID" value="RZC58296"/>
    <property type="gene ID" value="C5167_005600"/>
</dbReference>
<dbReference type="InterPro" id="IPR006461">
    <property type="entry name" value="PLAC_motif_containing"/>
</dbReference>
<dbReference type="Pfam" id="PF04749">
    <property type="entry name" value="PLAC8"/>
    <property type="match status" value="1"/>
</dbReference>
<dbReference type="STRING" id="3469.A0A4Y7JCP5"/>
<evidence type="ECO:0000313" key="2">
    <source>
        <dbReference type="EMBL" id="RZC58296.1"/>
    </source>
</evidence>
<feature type="compositionally biased region" description="Polar residues" evidence="1">
    <location>
        <begin position="53"/>
        <end position="62"/>
    </location>
</feature>
<dbReference type="EMBL" id="CM010718">
    <property type="protein sequence ID" value="RZC58296.1"/>
    <property type="molecule type" value="Genomic_DNA"/>
</dbReference>
<dbReference type="OMA" id="PETVMFP"/>
<keyword evidence="3" id="KW-1185">Reference proteome</keyword>
<feature type="compositionally biased region" description="Low complexity" evidence="1">
    <location>
        <begin position="68"/>
        <end position="88"/>
    </location>
</feature>
<evidence type="ECO:0000313" key="3">
    <source>
        <dbReference type="Proteomes" id="UP000316621"/>
    </source>
</evidence>
<evidence type="ECO:0000256" key="1">
    <source>
        <dbReference type="SAM" id="MobiDB-lite"/>
    </source>
</evidence>
<feature type="compositionally biased region" description="Basic and acidic residues" evidence="1">
    <location>
        <begin position="12"/>
        <end position="22"/>
    </location>
</feature>
<dbReference type="Proteomes" id="UP000316621">
    <property type="component" value="Chromosome 4"/>
</dbReference>